<dbReference type="InterPro" id="IPR018391">
    <property type="entry name" value="PQQ_b-propeller_rpt"/>
</dbReference>
<dbReference type="Gene3D" id="2.130.10.10">
    <property type="entry name" value="YVTN repeat-like/Quinoprotein amine dehydrogenase"/>
    <property type="match status" value="1"/>
</dbReference>
<evidence type="ECO:0000259" key="3">
    <source>
        <dbReference type="PROSITE" id="PS50093"/>
    </source>
</evidence>
<feature type="region of interest" description="Disordered" evidence="1">
    <location>
        <begin position="1090"/>
        <end position="1118"/>
    </location>
</feature>
<dbReference type="InterPro" id="IPR002372">
    <property type="entry name" value="PQQ_rpt_dom"/>
</dbReference>
<dbReference type="SUPFAM" id="SSF50998">
    <property type="entry name" value="Quinoprotein alcohol dehydrogenase-like"/>
    <property type="match status" value="2"/>
</dbReference>
<evidence type="ECO:0000313" key="5">
    <source>
        <dbReference type="Proteomes" id="UP001597085"/>
    </source>
</evidence>
<keyword evidence="2" id="KW-0472">Membrane</keyword>
<feature type="domain" description="PKD" evidence="3">
    <location>
        <begin position="627"/>
        <end position="714"/>
    </location>
</feature>
<protein>
    <submittedName>
        <fullName evidence="4">PKD domain-containing protein</fullName>
    </submittedName>
</protein>
<evidence type="ECO:0000256" key="2">
    <source>
        <dbReference type="SAM" id="Phobius"/>
    </source>
</evidence>
<accession>A0ABD6CS50</accession>
<gene>
    <name evidence="4" type="ORF">ACFSBX_14885</name>
</gene>
<dbReference type="InterPro" id="IPR013783">
    <property type="entry name" value="Ig-like_fold"/>
</dbReference>
<dbReference type="InterPro" id="IPR015943">
    <property type="entry name" value="WD40/YVTN_repeat-like_dom_sf"/>
</dbReference>
<dbReference type="Proteomes" id="UP001597085">
    <property type="component" value="Unassembled WGS sequence"/>
</dbReference>
<dbReference type="InterPro" id="IPR000601">
    <property type="entry name" value="PKD_dom"/>
</dbReference>
<dbReference type="InterPro" id="IPR029865">
    <property type="entry name" value="KIAA0319-like"/>
</dbReference>
<dbReference type="PANTHER" id="PTHR46182:SF2">
    <property type="entry name" value="FI19480P1"/>
    <property type="match status" value="1"/>
</dbReference>
<dbReference type="SUPFAM" id="SSF49299">
    <property type="entry name" value="PKD domain"/>
    <property type="match status" value="5"/>
</dbReference>
<feature type="region of interest" description="Disordered" evidence="1">
    <location>
        <begin position="624"/>
        <end position="650"/>
    </location>
</feature>
<name>A0ABD6CS50_9EURY</name>
<dbReference type="Gene3D" id="2.60.40.10">
    <property type="entry name" value="Immunoglobulins"/>
    <property type="match status" value="6"/>
</dbReference>
<feature type="domain" description="PKD" evidence="3">
    <location>
        <begin position="797"/>
        <end position="877"/>
    </location>
</feature>
<dbReference type="Pfam" id="PF18911">
    <property type="entry name" value="PKD_4"/>
    <property type="match status" value="5"/>
</dbReference>
<dbReference type="InterPro" id="IPR022409">
    <property type="entry name" value="PKD/Chitinase_dom"/>
</dbReference>
<evidence type="ECO:0000313" key="4">
    <source>
        <dbReference type="EMBL" id="MFD1600244.1"/>
    </source>
</evidence>
<dbReference type="CDD" id="cd00146">
    <property type="entry name" value="PKD"/>
    <property type="match status" value="5"/>
</dbReference>
<feature type="compositionally biased region" description="Low complexity" evidence="1">
    <location>
        <begin position="967"/>
        <end position="983"/>
    </location>
</feature>
<dbReference type="NCBIfam" id="TIGR04213">
    <property type="entry name" value="PGF_pre_PGF"/>
    <property type="match status" value="1"/>
</dbReference>
<dbReference type="Pfam" id="PF13360">
    <property type="entry name" value="PQQ_2"/>
    <property type="match status" value="2"/>
</dbReference>
<dbReference type="SMART" id="SM00089">
    <property type="entry name" value="PKD"/>
    <property type="match status" value="5"/>
</dbReference>
<feature type="transmembrane region" description="Helical" evidence="2">
    <location>
        <begin position="1328"/>
        <end position="1346"/>
    </location>
</feature>
<dbReference type="RefSeq" id="WP_256421787.1">
    <property type="nucleotide sequence ID" value="NZ_JANHDI010000009.1"/>
</dbReference>
<sequence>MAPIDLYTGSAVEGTVTVENTGSNSGTYNVSLTVDGTVEAWENGTIGASTTRDISINETLWELGDRTVTVAAGATSATETVTVANANPKYHGSPANLGHYPNQQGPTETPEEVWTISDGTPNVMQPTIANDTLYTAFHDGGKLYALDPKTGAEKWNSTPGGTSGSTWTTPAYANGVLYIGSNDYKLHAIDAETGAERWHYDTQTNVRSAPAVEDGVVYFGSNDGNMTAVNATTGEKIWNYRLYQPVLVESNPAVVEGVVYFGSNDDNVTAVDATTGEKIWNFTLPDESQSDPTVADGTVFIGSDSTMGETSGNGQVYALDAETGTEDWNYTMAGDVDAGQVYANGVVYAGSRGGDLAALDAADGSEIWTQSGTGFRGAPVVANGVLYITDFGNQSVHAFDTDTGDPRWAYESPTSSLYSTPLVWDNYLYYGSGSAFYALTSPAPTISDVNATNPSGQELSISFNSSEQLAAISVSVDGPSATTLTESDFTESGSGPYTYTLSSAYETGADGMYTIAVDTAANAEDKDGASGESDSVTIDATAPTAAAGDDQTVDEDTATSFDGSDSADNLGIASYAWDFDDGTTATGEGPTHTYVDPGTYTVTLTVTDESGNTDTDTLAVAVNDTTGPTADAGPDQTVDEDASVSFDASSSSDNSVLTSYAWDFGDGTTATGETPSHTYADSGTYTVALTVTDDGGNTDTDSLTVTVEDVTAPTADAGNDQTVGEDTAVSFDASGSSDNGGIDTYEWDFDDGTIATGATASHTYAGPGTYIATLTVTDESGNTATDTRTVTVEDTTHPTIVTGADKTVDEDTSVSFDASGSSDNVGIDSYEWDFDDGGAASGATPSYTYTDPGTYNATVTVSDAASNENASTVMVTVNDTTPPTAAAGPNQTVDVGATVSFDGTASSDNDGITTYEWEFGDSTNTTGATPTHTYADAGSYTVNLTVADPTGNNSTDSLTVDVIEPDGSNNGGSSSSSSSGSSSRSVDAGDDEPSVAVTVAKTSTRNGAGSETTSGVSTNATVENAQADSTVDLDFTGATNESEEAGPDEGESGETNTSTPTDDLENVSVTGMAMNVTRSGDFTLKVTTRSRSLAGSPTGPSQSDQSSGQQPDRQSVESLSDLDREFAGETGARPAGQVIVDHSISDRDIDAVTFTFEVRKSYLNALDAAPDSVALYRNEQVRWRTLSTEHIGETDTHYVFEAVSPGLSEFNIGIASPLFEVREASLDAASVSMGEPVVVSTVIENVGSEDGTYELTIQADGGSVVTKPVLIAAQSTETVTLALSLVEAGTYDVTIGERSVGAVEIESRESRTDVATGTPDDSEGAGAGWLWVFGGVAVVGVGLLLYRQQQKERDD</sequence>
<feature type="domain" description="PKD" evidence="3">
    <location>
        <begin position="882"/>
        <end position="969"/>
    </location>
</feature>
<proteinExistence type="predicted"/>
<reference evidence="4 5" key="1">
    <citation type="journal article" date="2019" name="Int. J. Syst. Evol. Microbiol.">
        <title>The Global Catalogue of Microorganisms (GCM) 10K type strain sequencing project: providing services to taxonomists for standard genome sequencing and annotation.</title>
        <authorList>
            <consortium name="The Broad Institute Genomics Platform"/>
            <consortium name="The Broad Institute Genome Sequencing Center for Infectious Disease"/>
            <person name="Wu L."/>
            <person name="Ma J."/>
        </authorList>
    </citation>
    <scope>NUCLEOTIDE SEQUENCE [LARGE SCALE GENOMIC DNA]</scope>
    <source>
        <strain evidence="4 5">CGMCC 1.12121</strain>
    </source>
</reference>
<dbReference type="Gene3D" id="2.40.10.480">
    <property type="match status" value="2"/>
</dbReference>
<dbReference type="InterPro" id="IPR035986">
    <property type="entry name" value="PKD_dom_sf"/>
</dbReference>
<dbReference type="SMART" id="SM00564">
    <property type="entry name" value="PQQ"/>
    <property type="match status" value="7"/>
</dbReference>
<feature type="compositionally biased region" description="Polar residues" evidence="1">
    <location>
        <begin position="1000"/>
        <end position="1029"/>
    </location>
</feature>
<organism evidence="4 5">
    <name type="scientific">Halobellus rarus</name>
    <dbReference type="NCBI Taxonomy" id="1126237"/>
    <lineage>
        <taxon>Archaea</taxon>
        <taxon>Methanobacteriati</taxon>
        <taxon>Methanobacteriota</taxon>
        <taxon>Stenosarchaea group</taxon>
        <taxon>Halobacteria</taxon>
        <taxon>Halobacteriales</taxon>
        <taxon>Haloferacaceae</taxon>
        <taxon>Halobellus</taxon>
    </lineage>
</organism>
<evidence type="ECO:0000256" key="1">
    <source>
        <dbReference type="SAM" id="MobiDB-lite"/>
    </source>
</evidence>
<feature type="compositionally biased region" description="Low complexity" evidence="1">
    <location>
        <begin position="1095"/>
        <end position="1113"/>
    </location>
</feature>
<feature type="domain" description="PKD" evidence="3">
    <location>
        <begin position="712"/>
        <end position="799"/>
    </location>
</feature>
<dbReference type="InterPro" id="IPR026453">
    <property type="entry name" value="PGF_pre_PGF"/>
</dbReference>
<keyword evidence="2" id="KW-1133">Transmembrane helix</keyword>
<comment type="caution">
    <text evidence="4">The sequence shown here is derived from an EMBL/GenBank/DDBJ whole genome shotgun (WGS) entry which is preliminary data.</text>
</comment>
<feature type="compositionally biased region" description="Acidic residues" evidence="1">
    <location>
        <begin position="1041"/>
        <end position="1052"/>
    </location>
</feature>
<dbReference type="EMBL" id="JBHUDK010000014">
    <property type="protein sequence ID" value="MFD1600244.1"/>
    <property type="molecule type" value="Genomic_DNA"/>
</dbReference>
<dbReference type="PROSITE" id="PS50093">
    <property type="entry name" value="PKD"/>
    <property type="match status" value="5"/>
</dbReference>
<feature type="region of interest" description="Disordered" evidence="1">
    <location>
        <begin position="542"/>
        <end position="565"/>
    </location>
</feature>
<feature type="domain" description="PKD" evidence="3">
    <location>
        <begin position="542"/>
        <end position="629"/>
    </location>
</feature>
<keyword evidence="2" id="KW-0812">Transmembrane</keyword>
<dbReference type="InterPro" id="IPR011047">
    <property type="entry name" value="Quinoprotein_ADH-like_sf"/>
</dbReference>
<dbReference type="PANTHER" id="PTHR46182">
    <property type="entry name" value="FI19480P1"/>
    <property type="match status" value="1"/>
</dbReference>
<keyword evidence="5" id="KW-1185">Reference proteome</keyword>
<feature type="region of interest" description="Disordered" evidence="1">
    <location>
        <begin position="951"/>
        <end position="1068"/>
    </location>
</feature>